<dbReference type="InterPro" id="IPR016040">
    <property type="entry name" value="NAD(P)-bd_dom"/>
</dbReference>
<dbReference type="RefSeq" id="WP_273631723.1">
    <property type="nucleotide sequence ID" value="NZ_CP117167.1"/>
</dbReference>
<name>A0ABY7TCJ5_9SPHI</name>
<gene>
    <name evidence="2" type="ORF">PQO05_05735</name>
</gene>
<evidence type="ECO:0000313" key="3">
    <source>
        <dbReference type="Proteomes" id="UP001216139"/>
    </source>
</evidence>
<dbReference type="Proteomes" id="UP001216139">
    <property type="component" value="Chromosome"/>
</dbReference>
<protein>
    <submittedName>
        <fullName evidence="2">SDR family oxidoreductase</fullName>
    </submittedName>
</protein>
<dbReference type="SUPFAM" id="SSF51735">
    <property type="entry name" value="NAD(P)-binding Rossmann-fold domains"/>
    <property type="match status" value="1"/>
</dbReference>
<sequence>MKKILLFGASGGTGKQFAEQALKAGHSVTAIIRNPDTFAMRHQNLRIIKGDILEPTGLIKAFEESEIVISCLGIPKIQPTTLYSSGMANIINVMEKSGLQRLICISSGALDIPQKSSFIMNFLLKNILQKIYRPIYADMRQMEQNLKDSRLNWTILRAPKLTDGKKTGTYKDITGQALRGIPKISRADLAAYMLAHLSDDSTFKKTIDIAY</sequence>
<dbReference type="PANTHER" id="PTHR43355">
    <property type="entry name" value="FLAVIN REDUCTASE (NADPH)"/>
    <property type="match status" value="1"/>
</dbReference>
<feature type="domain" description="NAD(P)-binding" evidence="1">
    <location>
        <begin position="8"/>
        <end position="199"/>
    </location>
</feature>
<dbReference type="PANTHER" id="PTHR43355:SF2">
    <property type="entry name" value="FLAVIN REDUCTASE (NADPH)"/>
    <property type="match status" value="1"/>
</dbReference>
<dbReference type="EMBL" id="CP117167">
    <property type="protein sequence ID" value="WCT13433.1"/>
    <property type="molecule type" value="Genomic_DNA"/>
</dbReference>
<evidence type="ECO:0000259" key="1">
    <source>
        <dbReference type="Pfam" id="PF13460"/>
    </source>
</evidence>
<dbReference type="Pfam" id="PF13460">
    <property type="entry name" value="NAD_binding_10"/>
    <property type="match status" value="1"/>
</dbReference>
<evidence type="ECO:0000313" key="2">
    <source>
        <dbReference type="EMBL" id="WCT13433.1"/>
    </source>
</evidence>
<organism evidence="2 3">
    <name type="scientific">Mucilaginibacter jinjuensis</name>
    <dbReference type="NCBI Taxonomy" id="1176721"/>
    <lineage>
        <taxon>Bacteria</taxon>
        <taxon>Pseudomonadati</taxon>
        <taxon>Bacteroidota</taxon>
        <taxon>Sphingobacteriia</taxon>
        <taxon>Sphingobacteriales</taxon>
        <taxon>Sphingobacteriaceae</taxon>
        <taxon>Mucilaginibacter</taxon>
    </lineage>
</organism>
<dbReference type="InterPro" id="IPR051606">
    <property type="entry name" value="Polyketide_Oxido-like"/>
</dbReference>
<accession>A0ABY7TCJ5</accession>
<dbReference type="CDD" id="cd05244">
    <property type="entry name" value="BVR-B_like_SDR_a"/>
    <property type="match status" value="1"/>
</dbReference>
<reference evidence="2 3" key="1">
    <citation type="submission" date="2023-02" db="EMBL/GenBank/DDBJ databases">
        <title>Genome sequence of Mucilaginibacter jinjuensis strain KACC 16571.</title>
        <authorList>
            <person name="Kim S."/>
            <person name="Heo J."/>
            <person name="Kwon S.-W."/>
        </authorList>
    </citation>
    <scope>NUCLEOTIDE SEQUENCE [LARGE SCALE GENOMIC DNA]</scope>
    <source>
        <strain evidence="2 3">KACC 16571</strain>
    </source>
</reference>
<dbReference type="Gene3D" id="3.40.50.720">
    <property type="entry name" value="NAD(P)-binding Rossmann-like Domain"/>
    <property type="match status" value="1"/>
</dbReference>
<keyword evidence="3" id="KW-1185">Reference proteome</keyword>
<dbReference type="InterPro" id="IPR036291">
    <property type="entry name" value="NAD(P)-bd_dom_sf"/>
</dbReference>
<proteinExistence type="predicted"/>